<dbReference type="SUPFAM" id="SSF109854">
    <property type="entry name" value="DinB/YfiT-like putative metalloenzymes"/>
    <property type="match status" value="1"/>
</dbReference>
<dbReference type="PANTHER" id="PTHR36922:SF1">
    <property type="entry name" value="DUF1993 DOMAIN-CONTAINING PROTEIN"/>
    <property type="match status" value="1"/>
</dbReference>
<dbReference type="Gene3D" id="1.20.120.450">
    <property type="entry name" value="dinb family like domain"/>
    <property type="match status" value="1"/>
</dbReference>
<reference evidence="1" key="1">
    <citation type="journal article" date="2020" name="Stud. Mycol.">
        <title>101 Dothideomycetes genomes: a test case for predicting lifestyles and emergence of pathogens.</title>
        <authorList>
            <person name="Haridas S."/>
            <person name="Albert R."/>
            <person name="Binder M."/>
            <person name="Bloem J."/>
            <person name="Labutti K."/>
            <person name="Salamov A."/>
            <person name="Andreopoulos B."/>
            <person name="Baker S."/>
            <person name="Barry K."/>
            <person name="Bills G."/>
            <person name="Bluhm B."/>
            <person name="Cannon C."/>
            <person name="Castanera R."/>
            <person name="Culley D."/>
            <person name="Daum C."/>
            <person name="Ezra D."/>
            <person name="Gonzalez J."/>
            <person name="Henrissat B."/>
            <person name="Kuo A."/>
            <person name="Liang C."/>
            <person name="Lipzen A."/>
            <person name="Lutzoni F."/>
            <person name="Magnuson J."/>
            <person name="Mondo S."/>
            <person name="Nolan M."/>
            <person name="Ohm R."/>
            <person name="Pangilinan J."/>
            <person name="Park H.-J."/>
            <person name="Ramirez L."/>
            <person name="Alfaro M."/>
            <person name="Sun H."/>
            <person name="Tritt A."/>
            <person name="Yoshinaga Y."/>
            <person name="Zwiers L.-H."/>
            <person name="Turgeon B."/>
            <person name="Goodwin S."/>
            <person name="Spatafora J."/>
            <person name="Crous P."/>
            <person name="Grigoriev I."/>
        </authorList>
    </citation>
    <scope>NUCLEOTIDE SEQUENCE</scope>
    <source>
        <strain evidence="1">CBS 123094</strain>
    </source>
</reference>
<dbReference type="InterPro" id="IPR034660">
    <property type="entry name" value="DinB/YfiT-like"/>
</dbReference>
<gene>
    <name evidence="1" type="ORF">P154DRAFT_465323</name>
</gene>
<dbReference type="Pfam" id="PF09351">
    <property type="entry name" value="DUF1993"/>
    <property type="match status" value="1"/>
</dbReference>
<accession>A0A6A5WH57</accession>
<dbReference type="PANTHER" id="PTHR36922">
    <property type="entry name" value="BLL2446 PROTEIN"/>
    <property type="match status" value="1"/>
</dbReference>
<organism evidence="1 2">
    <name type="scientific">Amniculicola lignicola CBS 123094</name>
    <dbReference type="NCBI Taxonomy" id="1392246"/>
    <lineage>
        <taxon>Eukaryota</taxon>
        <taxon>Fungi</taxon>
        <taxon>Dikarya</taxon>
        <taxon>Ascomycota</taxon>
        <taxon>Pezizomycotina</taxon>
        <taxon>Dothideomycetes</taxon>
        <taxon>Pleosporomycetidae</taxon>
        <taxon>Pleosporales</taxon>
        <taxon>Amniculicolaceae</taxon>
        <taxon>Amniculicola</taxon>
    </lineage>
</organism>
<keyword evidence="2" id="KW-1185">Reference proteome</keyword>
<dbReference type="Proteomes" id="UP000799779">
    <property type="component" value="Unassembled WGS sequence"/>
</dbReference>
<dbReference type="EMBL" id="ML977586">
    <property type="protein sequence ID" value="KAF2000972.1"/>
    <property type="molecule type" value="Genomic_DNA"/>
</dbReference>
<dbReference type="OrthoDB" id="3724345at2759"/>
<evidence type="ECO:0000313" key="2">
    <source>
        <dbReference type="Proteomes" id="UP000799779"/>
    </source>
</evidence>
<dbReference type="AlphaFoldDB" id="A0A6A5WH57"/>
<proteinExistence type="predicted"/>
<protein>
    <submittedName>
        <fullName evidence="1">Uncharacterized protein</fullName>
    </submittedName>
</protein>
<dbReference type="InterPro" id="IPR018531">
    <property type="entry name" value="DUF1993"/>
</dbReference>
<evidence type="ECO:0000313" key="1">
    <source>
        <dbReference type="EMBL" id="KAF2000972.1"/>
    </source>
</evidence>
<sequence>MALTFHALAVPPLLRAMKNTIYILTKAETHAAENKIDIQDYLSARLYPDMHPLPYQIYRLTDSARFLVSRSTETPHLSMADDETTIPDLITKLNRTIEYLESVEPSAFDGQEKKEVSLKVSSGKGGTMETTMEALDYVRYFAHPNFWFHTTTAYGILRMKGVPLGKVDFLNGAGLAAVKNVEKPE</sequence>
<name>A0A6A5WH57_9PLEO</name>